<dbReference type="EMBL" id="LAZR01015127">
    <property type="protein sequence ID" value="KKM14522.1"/>
    <property type="molecule type" value="Genomic_DNA"/>
</dbReference>
<gene>
    <name evidence="1" type="ORF">LCGC14_1705290</name>
</gene>
<reference evidence="1" key="1">
    <citation type="journal article" date="2015" name="Nature">
        <title>Complex archaea that bridge the gap between prokaryotes and eukaryotes.</title>
        <authorList>
            <person name="Spang A."/>
            <person name="Saw J.H."/>
            <person name="Jorgensen S.L."/>
            <person name="Zaremba-Niedzwiedzka K."/>
            <person name="Martijn J."/>
            <person name="Lind A.E."/>
            <person name="van Eijk R."/>
            <person name="Schleper C."/>
            <person name="Guy L."/>
            <person name="Ettema T.J."/>
        </authorList>
    </citation>
    <scope>NUCLEOTIDE SEQUENCE</scope>
</reference>
<accession>A0A0F9HHD1</accession>
<evidence type="ECO:0000313" key="1">
    <source>
        <dbReference type="EMBL" id="KKM14522.1"/>
    </source>
</evidence>
<comment type="caution">
    <text evidence="1">The sequence shown here is derived from an EMBL/GenBank/DDBJ whole genome shotgun (WGS) entry which is preliminary data.</text>
</comment>
<proteinExistence type="predicted"/>
<sequence length="99" mass="11688">MKRKYTEAVHAKRVKKVIEKKRPCGRCPKAPYFYGIKMLKNNPWGEIPYPCKVCVEFIGGVWDEKAMRYHANLRCPCFVFSEEEAVKRTWLALEEKGYL</sequence>
<dbReference type="AlphaFoldDB" id="A0A0F9HHD1"/>
<name>A0A0F9HHD1_9ZZZZ</name>
<organism evidence="1">
    <name type="scientific">marine sediment metagenome</name>
    <dbReference type="NCBI Taxonomy" id="412755"/>
    <lineage>
        <taxon>unclassified sequences</taxon>
        <taxon>metagenomes</taxon>
        <taxon>ecological metagenomes</taxon>
    </lineage>
</organism>
<protein>
    <submittedName>
        <fullName evidence="1">Uncharacterized protein</fullName>
    </submittedName>
</protein>